<protein>
    <submittedName>
        <fullName evidence="5">Beta-ketoacyl-[acyl-carrier-protein] synthase family protein</fullName>
    </submittedName>
</protein>
<gene>
    <name evidence="5" type="ORF">FEM03_11060</name>
</gene>
<dbReference type="GO" id="GO:0005829">
    <property type="term" value="C:cytosol"/>
    <property type="evidence" value="ECO:0007669"/>
    <property type="project" value="TreeGrafter"/>
</dbReference>
<sequence>MSNLKFKILNLDPHRRAVITGLGPVTPIGIGKSAFWSGLLAEKSAISRLTRFESPHTKARHAAEIRDFDPSLWFAPHQTKRWDRCTTLAMVAAQLAIEDSGLDLSKTNPTRTAISFGSALGGIADAEHQHHLFLENGPKSVSRALALQIYGGSTHGNLSIHFNTQGPATTHSNSCASGNVAIADALRLIRQGAADIVIAGASESPLSPLTYAAFDQIHTMSRWQGDPPAHACRPFDTQRDGFVMGEGAAIIIVESLSHARARNARIYAELTGSSLICEAHHMTIPKPDGTPLRRAMQLALDDARLNPGDMSYINAHASSTPQNDLNEATAIATLFGEKSAPPVSGTKAYTGHSLGAIGAVEALICALAIENQWLPPTLHFESTDCPITLDYLPNHGRETKVTAVLNNSFGFGGIDSCLILQKTT</sequence>
<dbReference type="InterPro" id="IPR014031">
    <property type="entry name" value="Ketoacyl_synth_C"/>
</dbReference>
<name>A0A5R8KEX4_9BACT</name>
<dbReference type="PROSITE" id="PS52004">
    <property type="entry name" value="KS3_2"/>
    <property type="match status" value="1"/>
</dbReference>
<organism evidence="5 6">
    <name type="scientific">Phragmitibacter flavus</name>
    <dbReference type="NCBI Taxonomy" id="2576071"/>
    <lineage>
        <taxon>Bacteria</taxon>
        <taxon>Pseudomonadati</taxon>
        <taxon>Verrucomicrobiota</taxon>
        <taxon>Verrucomicrobiia</taxon>
        <taxon>Verrucomicrobiales</taxon>
        <taxon>Verrucomicrobiaceae</taxon>
        <taxon>Phragmitibacter</taxon>
    </lineage>
</organism>
<dbReference type="PANTHER" id="PTHR11712:SF336">
    <property type="entry name" value="3-OXOACYL-[ACYL-CARRIER-PROTEIN] SYNTHASE, MITOCHONDRIAL"/>
    <property type="match status" value="1"/>
</dbReference>
<evidence type="ECO:0000313" key="6">
    <source>
        <dbReference type="Proteomes" id="UP000306196"/>
    </source>
</evidence>
<dbReference type="FunFam" id="3.40.47.10:FF:000018">
    <property type="entry name" value="3-oxoacyl-[acyl-carrier-protein] synthase 2"/>
    <property type="match status" value="1"/>
</dbReference>
<keyword evidence="2 3" id="KW-0808">Transferase</keyword>
<dbReference type="Proteomes" id="UP000306196">
    <property type="component" value="Unassembled WGS sequence"/>
</dbReference>
<dbReference type="SMART" id="SM00825">
    <property type="entry name" value="PKS_KS"/>
    <property type="match status" value="1"/>
</dbReference>
<dbReference type="AlphaFoldDB" id="A0A5R8KEX4"/>
<dbReference type="CDD" id="cd00834">
    <property type="entry name" value="KAS_I_II"/>
    <property type="match status" value="1"/>
</dbReference>
<dbReference type="InterPro" id="IPR000794">
    <property type="entry name" value="Beta-ketoacyl_synthase"/>
</dbReference>
<dbReference type="GO" id="GO:0006633">
    <property type="term" value="P:fatty acid biosynthetic process"/>
    <property type="evidence" value="ECO:0007669"/>
    <property type="project" value="TreeGrafter"/>
</dbReference>
<dbReference type="EMBL" id="VAUV01000007">
    <property type="protein sequence ID" value="TLD70838.1"/>
    <property type="molecule type" value="Genomic_DNA"/>
</dbReference>
<comment type="caution">
    <text evidence="5">The sequence shown here is derived from an EMBL/GenBank/DDBJ whole genome shotgun (WGS) entry which is preliminary data.</text>
</comment>
<dbReference type="InterPro" id="IPR020841">
    <property type="entry name" value="PKS_Beta-ketoAc_synthase_dom"/>
</dbReference>
<evidence type="ECO:0000256" key="1">
    <source>
        <dbReference type="ARBA" id="ARBA00008467"/>
    </source>
</evidence>
<accession>A0A5R8KEX4</accession>
<reference evidence="5 6" key="1">
    <citation type="submission" date="2019-05" db="EMBL/GenBank/DDBJ databases">
        <title>Verrucobacter flavum gen. nov., sp. nov. a new member of the family Verrucomicrobiaceae.</title>
        <authorList>
            <person name="Szuroczki S."/>
            <person name="Abbaszade G."/>
            <person name="Szabo A."/>
            <person name="Felfoldi T."/>
            <person name="Schumann P."/>
            <person name="Boka K."/>
            <person name="Keki Z."/>
            <person name="Toumi M."/>
            <person name="Toth E."/>
        </authorList>
    </citation>
    <scope>NUCLEOTIDE SEQUENCE [LARGE SCALE GENOMIC DNA]</scope>
    <source>
        <strain evidence="5 6">MG-N-17</strain>
    </source>
</reference>
<evidence type="ECO:0000313" key="5">
    <source>
        <dbReference type="EMBL" id="TLD70838.1"/>
    </source>
</evidence>
<dbReference type="Gene3D" id="3.40.47.10">
    <property type="match status" value="1"/>
</dbReference>
<dbReference type="PANTHER" id="PTHR11712">
    <property type="entry name" value="POLYKETIDE SYNTHASE-RELATED"/>
    <property type="match status" value="1"/>
</dbReference>
<dbReference type="Pfam" id="PF02801">
    <property type="entry name" value="Ketoacyl-synt_C"/>
    <property type="match status" value="1"/>
</dbReference>
<feature type="domain" description="Ketosynthase family 3 (KS3)" evidence="4">
    <location>
        <begin position="14"/>
        <end position="422"/>
    </location>
</feature>
<evidence type="ECO:0000256" key="3">
    <source>
        <dbReference type="RuleBase" id="RU003694"/>
    </source>
</evidence>
<dbReference type="InterPro" id="IPR014030">
    <property type="entry name" value="Ketoacyl_synth_N"/>
</dbReference>
<dbReference type="NCBIfam" id="NF005589">
    <property type="entry name" value="PRK07314.1"/>
    <property type="match status" value="1"/>
</dbReference>
<evidence type="ECO:0000259" key="4">
    <source>
        <dbReference type="PROSITE" id="PS52004"/>
    </source>
</evidence>
<keyword evidence="6" id="KW-1185">Reference proteome</keyword>
<proteinExistence type="inferred from homology"/>
<dbReference type="OrthoDB" id="9808669at2"/>
<dbReference type="SUPFAM" id="SSF53901">
    <property type="entry name" value="Thiolase-like"/>
    <property type="match status" value="2"/>
</dbReference>
<comment type="similarity">
    <text evidence="1 3">Belongs to the thiolase-like superfamily. Beta-ketoacyl-ACP synthases family.</text>
</comment>
<dbReference type="InterPro" id="IPR016039">
    <property type="entry name" value="Thiolase-like"/>
</dbReference>
<dbReference type="GO" id="GO:0004315">
    <property type="term" value="F:3-oxoacyl-[acyl-carrier-protein] synthase activity"/>
    <property type="evidence" value="ECO:0007669"/>
    <property type="project" value="TreeGrafter"/>
</dbReference>
<evidence type="ECO:0000256" key="2">
    <source>
        <dbReference type="ARBA" id="ARBA00022679"/>
    </source>
</evidence>
<dbReference type="Pfam" id="PF00109">
    <property type="entry name" value="ketoacyl-synt"/>
    <property type="match status" value="1"/>
</dbReference>